<keyword evidence="11" id="KW-1185">Reference proteome</keyword>
<dbReference type="InterPro" id="IPR012337">
    <property type="entry name" value="RNaseH-like_sf"/>
</dbReference>
<evidence type="ECO:0000256" key="1">
    <source>
        <dbReference type="ARBA" id="ARBA00004123"/>
    </source>
</evidence>
<feature type="domain" description="Exonuclease" evidence="9">
    <location>
        <begin position="172"/>
        <end position="333"/>
    </location>
</feature>
<sequence length="520" mass="58704">MNFSRSKSVRIDINSVSSSTVSVFLLFREMDEKIVSAEKEVLIEMVKLAQKRGMVGSKGGWKDFLKFYDKKLGTSLSDPARRSVESLVAFLKTFSQENDLKFFHKVLQCHSNREAVEKFKMTSPDNETTEQKLVSLTLRHPQYPIDYSLPSYDEEWLVVKCSKKSKAMKSTIMVAIDCEMVLCEDGTEALVRVCAVDRNLQVKLDAYVNPNKAIADYRTEITGISAKDLDGVTCTLADVQKSMKKLLSHGTILAGHSLNNDLQALKLDYTRVIDTSYIFKYANRPANRKPSLSLLCKAVLGYELRKEGSPHNCLDDACAAMKLVLARFEHATDGVIPEEVKAVDTAKLLLHRIPVNISTKDLKSVILGNFEIEVKTSKKVRDVYSAFAIFENQQEANETFENLQGDLEKDSSGRPQKLFNFELSTGMMANLYVCKMSSDDSVGELTSKKRSFEDEDNLGTLKKLMKDQICEQLEEPDSSSNQCETQLKEIERLKQELRQRDQEISSLNKIIVAFARKQGL</sequence>
<keyword evidence="4" id="KW-0378">Hydrolase</keyword>
<keyword evidence="8" id="KW-0175">Coiled coil</keyword>
<name>A0ABD1WPV9_9LAMI</name>
<dbReference type="InterPro" id="IPR036397">
    <property type="entry name" value="RNaseH_sf"/>
</dbReference>
<protein>
    <submittedName>
        <fullName evidence="10">Small RNA degrading nuclease 3</fullName>
    </submittedName>
</protein>
<dbReference type="FunFam" id="3.30.420.10:FF:000080">
    <property type="entry name" value="Small RNA degrading nuclease 3"/>
    <property type="match status" value="1"/>
</dbReference>
<dbReference type="PANTHER" id="PTHR12801:SF115">
    <property type="entry name" value="FI18136P1-RELATED"/>
    <property type="match status" value="1"/>
</dbReference>
<evidence type="ECO:0000256" key="7">
    <source>
        <dbReference type="ARBA" id="ARBA00053817"/>
    </source>
</evidence>
<evidence type="ECO:0000256" key="6">
    <source>
        <dbReference type="ARBA" id="ARBA00023242"/>
    </source>
</evidence>
<evidence type="ECO:0000256" key="2">
    <source>
        <dbReference type="ARBA" id="ARBA00006357"/>
    </source>
</evidence>
<organism evidence="10 11">
    <name type="scientific">Forsythia ovata</name>
    <dbReference type="NCBI Taxonomy" id="205694"/>
    <lineage>
        <taxon>Eukaryota</taxon>
        <taxon>Viridiplantae</taxon>
        <taxon>Streptophyta</taxon>
        <taxon>Embryophyta</taxon>
        <taxon>Tracheophyta</taxon>
        <taxon>Spermatophyta</taxon>
        <taxon>Magnoliopsida</taxon>
        <taxon>eudicotyledons</taxon>
        <taxon>Gunneridae</taxon>
        <taxon>Pentapetalae</taxon>
        <taxon>asterids</taxon>
        <taxon>lamiids</taxon>
        <taxon>Lamiales</taxon>
        <taxon>Oleaceae</taxon>
        <taxon>Forsythieae</taxon>
        <taxon>Forsythia</taxon>
    </lineage>
</organism>
<dbReference type="InterPro" id="IPR034922">
    <property type="entry name" value="REX1-like_exo"/>
</dbReference>
<evidence type="ECO:0000256" key="4">
    <source>
        <dbReference type="ARBA" id="ARBA00022801"/>
    </source>
</evidence>
<dbReference type="AlphaFoldDB" id="A0ABD1WPV9"/>
<feature type="coiled-coil region" evidence="8">
    <location>
        <begin position="480"/>
        <end position="510"/>
    </location>
</feature>
<evidence type="ECO:0000313" key="11">
    <source>
        <dbReference type="Proteomes" id="UP001604277"/>
    </source>
</evidence>
<keyword evidence="5" id="KW-0269">Exonuclease</keyword>
<dbReference type="InterPro" id="IPR047021">
    <property type="entry name" value="REXO1/3/4-like"/>
</dbReference>
<reference evidence="11" key="1">
    <citation type="submission" date="2024-07" db="EMBL/GenBank/DDBJ databases">
        <title>Two chromosome-level genome assemblies of Korean endemic species Abeliophyllum distichum and Forsythia ovata (Oleaceae).</title>
        <authorList>
            <person name="Jang H."/>
        </authorList>
    </citation>
    <scope>NUCLEOTIDE SEQUENCE [LARGE SCALE GENOMIC DNA]</scope>
</reference>
<proteinExistence type="inferred from homology"/>
<keyword evidence="3" id="KW-0540">Nuclease</keyword>
<comment type="similarity">
    <text evidence="2">Belongs to the REXO1/REXO3 family.</text>
</comment>
<dbReference type="PANTHER" id="PTHR12801">
    <property type="entry name" value="RNA EXONUCLEASE REXO1 / RECO3 FAMILY MEMBER-RELATED"/>
    <property type="match status" value="1"/>
</dbReference>
<dbReference type="Proteomes" id="UP001604277">
    <property type="component" value="Unassembled WGS sequence"/>
</dbReference>
<dbReference type="EMBL" id="JBFOLJ010000002">
    <property type="protein sequence ID" value="KAL2551727.1"/>
    <property type="molecule type" value="Genomic_DNA"/>
</dbReference>
<dbReference type="Pfam" id="PF00929">
    <property type="entry name" value="RNase_T"/>
    <property type="match status" value="1"/>
</dbReference>
<comment type="caution">
    <text evidence="10">The sequence shown here is derived from an EMBL/GenBank/DDBJ whole genome shotgun (WGS) entry which is preliminary data.</text>
</comment>
<gene>
    <name evidence="10" type="ORF">Fot_05346</name>
</gene>
<evidence type="ECO:0000256" key="5">
    <source>
        <dbReference type="ARBA" id="ARBA00022839"/>
    </source>
</evidence>
<dbReference type="Gene3D" id="3.30.420.10">
    <property type="entry name" value="Ribonuclease H-like superfamily/Ribonuclease H"/>
    <property type="match status" value="1"/>
</dbReference>
<dbReference type="GO" id="GO:0005634">
    <property type="term" value="C:nucleus"/>
    <property type="evidence" value="ECO:0007669"/>
    <property type="project" value="UniProtKB-SubCell"/>
</dbReference>
<evidence type="ECO:0000259" key="9">
    <source>
        <dbReference type="SMART" id="SM00479"/>
    </source>
</evidence>
<dbReference type="InterPro" id="IPR013520">
    <property type="entry name" value="Ribonucl_H"/>
</dbReference>
<dbReference type="SMART" id="SM00479">
    <property type="entry name" value="EXOIII"/>
    <property type="match status" value="1"/>
</dbReference>
<evidence type="ECO:0000256" key="3">
    <source>
        <dbReference type="ARBA" id="ARBA00022722"/>
    </source>
</evidence>
<accession>A0ABD1WPV9</accession>
<evidence type="ECO:0000256" key="8">
    <source>
        <dbReference type="SAM" id="Coils"/>
    </source>
</evidence>
<dbReference type="CDD" id="cd06145">
    <property type="entry name" value="REX1_like"/>
    <property type="match status" value="1"/>
</dbReference>
<dbReference type="SUPFAM" id="SSF53098">
    <property type="entry name" value="Ribonuclease H-like"/>
    <property type="match status" value="1"/>
</dbReference>
<dbReference type="GO" id="GO:0004527">
    <property type="term" value="F:exonuclease activity"/>
    <property type="evidence" value="ECO:0007669"/>
    <property type="project" value="UniProtKB-KW"/>
</dbReference>
<comment type="function">
    <text evidence="7">3'-5' exonuclease degrading single-stranded small RNAs.</text>
</comment>
<keyword evidence="6" id="KW-0539">Nucleus</keyword>
<evidence type="ECO:0000313" key="10">
    <source>
        <dbReference type="EMBL" id="KAL2551727.1"/>
    </source>
</evidence>
<comment type="subcellular location">
    <subcellularLocation>
        <location evidence="1">Nucleus</location>
    </subcellularLocation>
</comment>